<organism evidence="2 3">
    <name type="scientific">Euplotes crassus</name>
    <dbReference type="NCBI Taxonomy" id="5936"/>
    <lineage>
        <taxon>Eukaryota</taxon>
        <taxon>Sar</taxon>
        <taxon>Alveolata</taxon>
        <taxon>Ciliophora</taxon>
        <taxon>Intramacronucleata</taxon>
        <taxon>Spirotrichea</taxon>
        <taxon>Hypotrichia</taxon>
        <taxon>Euplotida</taxon>
        <taxon>Euplotidae</taxon>
        <taxon>Moneuplotes</taxon>
    </lineage>
</organism>
<evidence type="ECO:0000256" key="1">
    <source>
        <dbReference type="SAM" id="MobiDB-lite"/>
    </source>
</evidence>
<dbReference type="PANTHER" id="PTHR38899">
    <property type="entry name" value="DOMAIN OOKINETE PROTEIN, PUTATIVE-RELATED"/>
    <property type="match status" value="1"/>
</dbReference>
<dbReference type="EMBL" id="CAMPGE010004615">
    <property type="protein sequence ID" value="CAI2363465.1"/>
    <property type="molecule type" value="Genomic_DNA"/>
</dbReference>
<protein>
    <submittedName>
        <fullName evidence="2">Uncharacterized protein</fullName>
    </submittedName>
</protein>
<sequence length="426" mass="48992">MGNLQINKNKSKRKSKNKKKSKKSKLREIKTARPRASSKRTKRNKEANETLSKRSDYYNMLGIQSARRNTLSRTNSLPRISLRAAMGNMNESQDSLNLGSPKQHKYHNDSVENSGVFIPKRSPSSDRLMRFNSLAIHKTDENSKENIGRLNTVSTTFDKFVCDQQDEKNNEDDEVFDSFMIPEVEDFQMDYRNKILQNVSTDPDSMRQKYLNKLAQKKVWLVPREKPKAHQTITIFDWDDTILCTSYLNPNGYATNDPVPINVKPTLKKLETIAIELLLKAVEHGDVYIITNAAHGWVEFSSEKYLPKVYEILDKVTVVSARTKYECLLPGKTCQWKMHAFLDTTKKMEKHAVTNIIAIGDSNIEMEASKVLARKFPRALLKTVKLREEPSPDELVKQLVLVSNRMPNILTTVKNLTIRLERKEDS</sequence>
<comment type="caution">
    <text evidence="2">The sequence shown here is derived from an EMBL/GenBank/DDBJ whole genome shotgun (WGS) entry which is preliminary data.</text>
</comment>
<dbReference type="PANTHER" id="PTHR38899:SF1">
    <property type="entry name" value="PROTEIN KINASE"/>
    <property type="match status" value="1"/>
</dbReference>
<feature type="compositionally biased region" description="Basic and acidic residues" evidence="1">
    <location>
        <begin position="44"/>
        <end position="53"/>
    </location>
</feature>
<gene>
    <name evidence="2" type="ORF">ECRASSUSDP1_LOCUS4801</name>
</gene>
<feature type="compositionally biased region" description="Basic residues" evidence="1">
    <location>
        <begin position="32"/>
        <end position="43"/>
    </location>
</feature>
<keyword evidence="3" id="KW-1185">Reference proteome</keyword>
<feature type="compositionally biased region" description="Basic residues" evidence="1">
    <location>
        <begin position="9"/>
        <end position="25"/>
    </location>
</feature>
<evidence type="ECO:0000313" key="2">
    <source>
        <dbReference type="EMBL" id="CAI2363465.1"/>
    </source>
</evidence>
<proteinExistence type="predicted"/>
<reference evidence="2" key="1">
    <citation type="submission" date="2023-07" db="EMBL/GenBank/DDBJ databases">
        <authorList>
            <consortium name="AG Swart"/>
            <person name="Singh M."/>
            <person name="Singh A."/>
            <person name="Seah K."/>
            <person name="Emmerich C."/>
        </authorList>
    </citation>
    <scope>NUCLEOTIDE SEQUENCE</scope>
    <source>
        <strain evidence="2">DP1</strain>
    </source>
</reference>
<name>A0AAD1XAK1_EUPCR</name>
<accession>A0AAD1XAK1</accession>
<evidence type="ECO:0000313" key="3">
    <source>
        <dbReference type="Proteomes" id="UP001295684"/>
    </source>
</evidence>
<feature type="region of interest" description="Disordered" evidence="1">
    <location>
        <begin position="1"/>
        <end position="53"/>
    </location>
</feature>
<dbReference type="AlphaFoldDB" id="A0AAD1XAK1"/>
<dbReference type="Proteomes" id="UP001295684">
    <property type="component" value="Unassembled WGS sequence"/>
</dbReference>